<dbReference type="InterPro" id="IPR050696">
    <property type="entry name" value="FtsA/MreB"/>
</dbReference>
<evidence type="ECO:0000313" key="3">
    <source>
        <dbReference type="Proteomes" id="UP000184327"/>
    </source>
</evidence>
<dbReference type="Gene3D" id="3.30.420.40">
    <property type="match status" value="2"/>
</dbReference>
<evidence type="ECO:0000313" key="2">
    <source>
        <dbReference type="EMBL" id="SHE34378.1"/>
    </source>
</evidence>
<dbReference type="Proteomes" id="UP000184327">
    <property type="component" value="Unassembled WGS sequence"/>
</dbReference>
<dbReference type="InterPro" id="IPR005883">
    <property type="entry name" value="PilM"/>
</dbReference>
<dbReference type="CDD" id="cd24049">
    <property type="entry name" value="ASKHA_NBD_PilM"/>
    <property type="match status" value="1"/>
</dbReference>
<dbReference type="Gene3D" id="3.30.1490.300">
    <property type="match status" value="1"/>
</dbReference>
<dbReference type="PANTHER" id="PTHR32432:SF3">
    <property type="entry name" value="ETHANOLAMINE UTILIZATION PROTEIN EUTJ"/>
    <property type="match status" value="1"/>
</dbReference>
<accession>A0A1M4SQA3</accession>
<gene>
    <name evidence="2" type="ORF">SAMN02745117_00176</name>
</gene>
<keyword evidence="3" id="KW-1185">Reference proteome</keyword>
<dbReference type="STRING" id="1122156.SAMN02745117_00176"/>
<protein>
    <submittedName>
        <fullName evidence="2">Type IV pilus assembly protein PilM</fullName>
    </submittedName>
</protein>
<dbReference type="SUPFAM" id="SSF53067">
    <property type="entry name" value="Actin-like ATPase domain"/>
    <property type="match status" value="2"/>
</dbReference>
<dbReference type="EMBL" id="FQUZ01000001">
    <property type="protein sequence ID" value="SHE34378.1"/>
    <property type="molecule type" value="Genomic_DNA"/>
</dbReference>
<dbReference type="SMART" id="SM00842">
    <property type="entry name" value="FtsA"/>
    <property type="match status" value="1"/>
</dbReference>
<feature type="domain" description="SHS2" evidence="1">
    <location>
        <begin position="1"/>
        <end position="169"/>
    </location>
</feature>
<dbReference type="AlphaFoldDB" id="A0A1M4SQA3"/>
<proteinExistence type="predicted"/>
<dbReference type="PANTHER" id="PTHR32432">
    <property type="entry name" value="CELL DIVISION PROTEIN FTSA-RELATED"/>
    <property type="match status" value="1"/>
</dbReference>
<dbReference type="InterPro" id="IPR003494">
    <property type="entry name" value="SHS2_FtsA"/>
</dbReference>
<organism evidence="2 3">
    <name type="scientific">Lampropedia hyalina DSM 16112</name>
    <dbReference type="NCBI Taxonomy" id="1122156"/>
    <lineage>
        <taxon>Bacteria</taxon>
        <taxon>Pseudomonadati</taxon>
        <taxon>Pseudomonadota</taxon>
        <taxon>Betaproteobacteria</taxon>
        <taxon>Burkholderiales</taxon>
        <taxon>Comamonadaceae</taxon>
        <taxon>Lampropedia</taxon>
    </lineage>
</organism>
<dbReference type="Pfam" id="PF11104">
    <property type="entry name" value="PilM_2"/>
    <property type="match status" value="1"/>
</dbReference>
<dbReference type="GO" id="GO:0051301">
    <property type="term" value="P:cell division"/>
    <property type="evidence" value="ECO:0007669"/>
    <property type="project" value="InterPro"/>
</dbReference>
<evidence type="ECO:0000259" key="1">
    <source>
        <dbReference type="SMART" id="SM00842"/>
    </source>
</evidence>
<reference evidence="2 3" key="1">
    <citation type="submission" date="2016-11" db="EMBL/GenBank/DDBJ databases">
        <authorList>
            <person name="Jaros S."/>
            <person name="Januszkiewicz K."/>
            <person name="Wedrychowicz H."/>
        </authorList>
    </citation>
    <scope>NUCLEOTIDE SEQUENCE [LARGE SCALE GENOMIC DNA]</scope>
    <source>
        <strain evidence="2 3">DSM 16112</strain>
    </source>
</reference>
<dbReference type="InterPro" id="IPR043129">
    <property type="entry name" value="ATPase_NBD"/>
</dbReference>
<sequence length="345" mass="37549">MLGIDISASNIKLVELGGNPDGKLVLERCAIERLELGWVSEGNIENFDEVSAALRRLVQKSGTRTKRAALALPSSAVITKRIMLPAGLLEEDMELQVESEASHYIPFALDEVSLDFCVVGDAKTSVDDVEVLIAASRKDRVQDRQGIAEAAGLQAVILDIESYAARSAVQRLSQTWPNTTQDSILALFELGANISSLQVLQGQDVLYEREQSFGGQQLTNAIARHYGISAEEAETQKRNGDMPEDYEKAVLQPFIATLTQEITRSLQFFYTSTPHNKVDRILLAGGTSTIAGIAASVTQAVGTVCQVANPFEGMDMGRSAHMKTVMRDAPIYLTACGLALRRFDQ</sequence>
<dbReference type="PIRSF" id="PIRSF019169">
    <property type="entry name" value="PilM"/>
    <property type="match status" value="1"/>
</dbReference>
<name>A0A1M4SQA3_9BURK</name>
<dbReference type="NCBIfam" id="TIGR01175">
    <property type="entry name" value="pilM"/>
    <property type="match status" value="1"/>
</dbReference>